<reference evidence="13 16" key="1">
    <citation type="submission" date="2019-07" db="EMBL/GenBank/DDBJ databases">
        <title>Complete Genome Sequence of Leptotrichia trevisanii Strain JMUB3870.</title>
        <authorList>
            <person name="Watanabe S."/>
            <person name="Cui L."/>
        </authorList>
    </citation>
    <scope>NUCLEOTIDE SEQUENCE [LARGE SCALE GENOMIC DNA]</scope>
    <source>
        <strain evidence="13 16">JMUB3870</strain>
    </source>
</reference>
<evidence type="ECO:0000256" key="10">
    <source>
        <dbReference type="HAMAP-Rule" id="MF_00823"/>
    </source>
</evidence>
<evidence type="ECO:0000256" key="3">
    <source>
        <dbReference type="ARBA" id="ARBA00022679"/>
    </source>
</evidence>
<dbReference type="PROSITE" id="PS50989">
    <property type="entry name" value="COA_CT_CTER"/>
    <property type="match status" value="1"/>
</dbReference>
<dbReference type="PANTHER" id="PTHR42853:SF3">
    <property type="entry name" value="ACETYL-COENZYME A CARBOXYLASE CARBOXYL TRANSFERASE SUBUNIT ALPHA, CHLOROPLASTIC"/>
    <property type="match status" value="1"/>
</dbReference>
<dbReference type="AlphaFoldDB" id="A0A510KSY6"/>
<dbReference type="InterPro" id="IPR029045">
    <property type="entry name" value="ClpP/crotonase-like_dom_sf"/>
</dbReference>
<dbReference type="EC" id="2.1.3.15" evidence="10"/>
<comment type="subcellular location">
    <subcellularLocation>
        <location evidence="10">Cytoplasm</location>
    </subcellularLocation>
</comment>
<evidence type="ECO:0000313" key="15">
    <source>
        <dbReference type="Proteomes" id="UP000321378"/>
    </source>
</evidence>
<dbReference type="PANTHER" id="PTHR42853">
    <property type="entry name" value="ACETYL-COENZYME A CARBOXYLASE CARBOXYL TRANSFERASE SUBUNIT ALPHA"/>
    <property type="match status" value="1"/>
</dbReference>
<dbReference type="InterPro" id="IPR001095">
    <property type="entry name" value="Acetyl_CoA_COase_a_su"/>
</dbReference>
<evidence type="ECO:0000256" key="1">
    <source>
        <dbReference type="ARBA" id="ARBA00004956"/>
    </source>
</evidence>
<evidence type="ECO:0000256" key="6">
    <source>
        <dbReference type="ARBA" id="ARBA00022840"/>
    </source>
</evidence>
<gene>
    <name evidence="10" type="primary">accA</name>
    <name evidence="13" type="ORF">JMUB3870_2073</name>
    <name evidence="14" type="ORF">JMUB3935_2145</name>
</gene>
<dbReference type="EMBL" id="AP019840">
    <property type="protein sequence ID" value="BBM53163.1"/>
    <property type="molecule type" value="Genomic_DNA"/>
</dbReference>
<sequence length="318" mass="35743">MSIKDEIKELEDNIAELKRFSAERNIDFSAQITELEKNLEDKYKDFEENEMDAWNRIQISRNPKRPYTLDYIKALTQDFVELHGDRLSKDDNAIVGGLATIDGYKIMIIGQQKGRDIDSNIYRNFGMASPEGYRKALRLMRMAERFKLPILTLIDTAGAYPGIEAEEKGQGEAIAKNLSEMFGFRVPIVTVVIGEGGSGGALGIGVADSILMLENSVYSVISPEGCASILFNDSTKAAEAAKSLKMDAISLKSLGVIDGIIKEPLGGAHRNFEETAKNLKEAVVKEFQRIDKYSLRELLKRRYEKYRKMGDFFEEIED</sequence>
<dbReference type="GO" id="GO:2001295">
    <property type="term" value="P:malonyl-CoA biosynthetic process"/>
    <property type="evidence" value="ECO:0007669"/>
    <property type="project" value="UniProtKB-UniRule"/>
</dbReference>
<evidence type="ECO:0000256" key="9">
    <source>
        <dbReference type="ARBA" id="ARBA00049152"/>
    </source>
</evidence>
<name>A0A510KSY6_9FUSO</name>
<comment type="function">
    <text evidence="10">Component of the acetyl coenzyme A carboxylase (ACC) complex. First, biotin carboxylase catalyzes the carboxylation of biotin on its carrier protein (BCCP) and then the CO(2) group is transferred by the carboxyltransferase to acetyl-CoA to form malonyl-CoA.</text>
</comment>
<dbReference type="Pfam" id="PF03255">
    <property type="entry name" value="ACCA"/>
    <property type="match status" value="1"/>
</dbReference>
<evidence type="ECO:0000313" key="16">
    <source>
        <dbReference type="Proteomes" id="UP000422644"/>
    </source>
</evidence>
<dbReference type="SUPFAM" id="SSF52096">
    <property type="entry name" value="ClpP/crotonase"/>
    <property type="match status" value="1"/>
</dbReference>
<feature type="coiled-coil region" evidence="11">
    <location>
        <begin position="3"/>
        <end position="52"/>
    </location>
</feature>
<evidence type="ECO:0000313" key="14">
    <source>
        <dbReference type="EMBL" id="BBM53163.1"/>
    </source>
</evidence>
<keyword evidence="2 10" id="KW-0444">Lipid biosynthesis</keyword>
<keyword evidence="3 10" id="KW-0808">Transferase</keyword>
<dbReference type="Proteomes" id="UP000321378">
    <property type="component" value="Chromosome"/>
</dbReference>
<evidence type="ECO:0000256" key="8">
    <source>
        <dbReference type="ARBA" id="ARBA00023160"/>
    </source>
</evidence>
<dbReference type="STRING" id="1122173.GCA_000482505_01708"/>
<dbReference type="GO" id="GO:0009317">
    <property type="term" value="C:acetyl-CoA carboxylase complex"/>
    <property type="evidence" value="ECO:0007669"/>
    <property type="project" value="InterPro"/>
</dbReference>
<accession>A0A510KSY6</accession>
<comment type="similarity">
    <text evidence="10">Belongs to the AccA family.</text>
</comment>
<comment type="subunit">
    <text evidence="10">Acetyl-CoA carboxylase is a heterohexamer composed of biotin carboxyl carrier protein (AccB), biotin carboxylase (AccC) and two subunits each of ACCase subunit alpha (AccA) and ACCase subunit beta (AccD).</text>
</comment>
<dbReference type="HAMAP" id="MF_00823">
    <property type="entry name" value="AcetylCoA_CT_alpha"/>
    <property type="match status" value="1"/>
</dbReference>
<dbReference type="NCBIfam" id="NF041504">
    <property type="entry name" value="AccA_sub"/>
    <property type="match status" value="1"/>
</dbReference>
<proteinExistence type="inferred from homology"/>
<keyword evidence="4 10" id="KW-0547">Nucleotide-binding</keyword>
<feature type="domain" description="CoA carboxyltransferase C-terminal" evidence="12">
    <location>
        <begin position="39"/>
        <end position="289"/>
    </location>
</feature>
<dbReference type="GO" id="GO:0006633">
    <property type="term" value="P:fatty acid biosynthetic process"/>
    <property type="evidence" value="ECO:0007669"/>
    <property type="project" value="UniProtKB-KW"/>
</dbReference>
<keyword evidence="8 10" id="KW-0275">Fatty acid biosynthesis</keyword>
<keyword evidence="5 10" id="KW-0276">Fatty acid metabolism</keyword>
<protein>
    <recommendedName>
        <fullName evidence="10">Acetyl-coenzyme A carboxylase carboxyl transferase subunit alpha</fullName>
        <shortName evidence="10">ACCase subunit alpha</shortName>
        <shortName evidence="10">Acetyl-CoA carboxylase carboxyltransferase subunit alpha</shortName>
        <ecNumber evidence="10">2.1.3.15</ecNumber>
    </recommendedName>
</protein>
<dbReference type="NCBIfam" id="TIGR00513">
    <property type="entry name" value="accA"/>
    <property type="match status" value="1"/>
</dbReference>
<dbReference type="EMBL" id="AP019831">
    <property type="protein sequence ID" value="BBM45951.1"/>
    <property type="molecule type" value="Genomic_DNA"/>
</dbReference>
<keyword evidence="7 10" id="KW-0443">Lipid metabolism</keyword>
<keyword evidence="10" id="KW-0963">Cytoplasm</keyword>
<evidence type="ECO:0000256" key="7">
    <source>
        <dbReference type="ARBA" id="ARBA00023098"/>
    </source>
</evidence>
<dbReference type="GO" id="GO:0003989">
    <property type="term" value="F:acetyl-CoA carboxylase activity"/>
    <property type="evidence" value="ECO:0007669"/>
    <property type="project" value="InterPro"/>
</dbReference>
<evidence type="ECO:0000313" key="13">
    <source>
        <dbReference type="EMBL" id="BBM45951.1"/>
    </source>
</evidence>
<organism evidence="14 15">
    <name type="scientific">Leptotrichia trevisanii</name>
    <dbReference type="NCBI Taxonomy" id="109328"/>
    <lineage>
        <taxon>Bacteria</taxon>
        <taxon>Fusobacteriati</taxon>
        <taxon>Fusobacteriota</taxon>
        <taxon>Fusobacteriia</taxon>
        <taxon>Fusobacteriales</taxon>
        <taxon>Leptotrichiaceae</taxon>
        <taxon>Leptotrichia</taxon>
    </lineage>
</organism>
<dbReference type="OrthoDB" id="9808023at2"/>
<keyword evidence="16" id="KW-1185">Reference proteome</keyword>
<dbReference type="GO" id="GO:0016743">
    <property type="term" value="F:carboxyl- or carbamoyltransferase activity"/>
    <property type="evidence" value="ECO:0007669"/>
    <property type="project" value="UniProtKB-UniRule"/>
</dbReference>
<dbReference type="InterPro" id="IPR011763">
    <property type="entry name" value="COA_CT_C"/>
</dbReference>
<dbReference type="RefSeq" id="WP_026748280.1">
    <property type="nucleotide sequence ID" value="NZ_AP019831.1"/>
</dbReference>
<keyword evidence="11" id="KW-0175">Coiled coil</keyword>
<evidence type="ECO:0000256" key="5">
    <source>
        <dbReference type="ARBA" id="ARBA00022832"/>
    </source>
</evidence>
<evidence type="ECO:0000256" key="11">
    <source>
        <dbReference type="SAM" id="Coils"/>
    </source>
</evidence>
<comment type="catalytic activity">
    <reaction evidence="9 10">
        <text>N(6)-carboxybiotinyl-L-lysyl-[protein] + acetyl-CoA = N(6)-biotinyl-L-lysyl-[protein] + malonyl-CoA</text>
        <dbReference type="Rhea" id="RHEA:54728"/>
        <dbReference type="Rhea" id="RHEA-COMP:10505"/>
        <dbReference type="Rhea" id="RHEA-COMP:10506"/>
        <dbReference type="ChEBI" id="CHEBI:57288"/>
        <dbReference type="ChEBI" id="CHEBI:57384"/>
        <dbReference type="ChEBI" id="CHEBI:83144"/>
        <dbReference type="ChEBI" id="CHEBI:83145"/>
        <dbReference type="EC" id="2.1.3.15"/>
    </reaction>
</comment>
<dbReference type="Proteomes" id="UP000422644">
    <property type="component" value="Chromosome"/>
</dbReference>
<evidence type="ECO:0000256" key="4">
    <source>
        <dbReference type="ARBA" id="ARBA00022741"/>
    </source>
</evidence>
<dbReference type="PRINTS" id="PR01069">
    <property type="entry name" value="ACCCTRFRASEA"/>
</dbReference>
<dbReference type="UniPathway" id="UPA00655">
    <property type="reaction ID" value="UER00711"/>
</dbReference>
<keyword evidence="6 10" id="KW-0067">ATP-binding</keyword>
<dbReference type="NCBIfam" id="NF004344">
    <property type="entry name" value="PRK05724.1"/>
    <property type="match status" value="1"/>
</dbReference>
<dbReference type="GO" id="GO:0005524">
    <property type="term" value="F:ATP binding"/>
    <property type="evidence" value="ECO:0007669"/>
    <property type="project" value="UniProtKB-KW"/>
</dbReference>
<dbReference type="Gene3D" id="3.90.226.10">
    <property type="entry name" value="2-enoyl-CoA Hydratase, Chain A, domain 1"/>
    <property type="match status" value="1"/>
</dbReference>
<evidence type="ECO:0000259" key="12">
    <source>
        <dbReference type="PROSITE" id="PS50989"/>
    </source>
</evidence>
<evidence type="ECO:0000256" key="2">
    <source>
        <dbReference type="ARBA" id="ARBA00022516"/>
    </source>
</evidence>
<comment type="pathway">
    <text evidence="1 10">Lipid metabolism; malonyl-CoA biosynthesis; malonyl-CoA from acetyl-CoA: step 1/1.</text>
</comment>
<reference evidence="14 15" key="2">
    <citation type="submission" date="2019-07" db="EMBL/GenBank/DDBJ databases">
        <title>Complete Genome Sequence of Leptotrichia trevisanii Strain JMUB3935.</title>
        <authorList>
            <person name="Watanabe S."/>
            <person name="Cui L."/>
        </authorList>
    </citation>
    <scope>NUCLEOTIDE SEQUENCE [LARGE SCALE GENOMIC DNA]</scope>
    <source>
        <strain evidence="14 15">JMUB3935</strain>
    </source>
</reference>